<evidence type="ECO:0000313" key="7">
    <source>
        <dbReference type="Proteomes" id="UP000538955"/>
    </source>
</evidence>
<keyword evidence="2" id="KW-0812">Transmembrane</keyword>
<evidence type="ECO:0000256" key="1">
    <source>
        <dbReference type="SAM" id="MobiDB-lite"/>
    </source>
</evidence>
<protein>
    <submittedName>
        <fullName evidence="4">Uncharacterized protein</fullName>
    </submittedName>
</protein>
<evidence type="ECO:0000313" key="5">
    <source>
        <dbReference type="EMBL" id="TBW76855.1"/>
    </source>
</evidence>
<evidence type="ECO:0000313" key="8">
    <source>
        <dbReference type="Proteomes" id="UP000550736"/>
    </source>
</evidence>
<sequence length="95" mass="11236">MEFNIWMWIILAVIIIVTIAVILILTVGSVYEERAYDKRSKEEKRKNTEKNLQMAKGHTDEESEKSEAPHHQTEDKAHHSVDNEKVEERFKDKDR</sequence>
<keyword evidence="2" id="KW-0472">Membrane</keyword>
<evidence type="ECO:0000313" key="4">
    <source>
        <dbReference type="EMBL" id="NMK98044.1"/>
    </source>
</evidence>
<dbReference type="Proteomes" id="UP000550736">
    <property type="component" value="Unassembled WGS sequence"/>
</dbReference>
<feature type="region of interest" description="Disordered" evidence="1">
    <location>
        <begin position="34"/>
        <end position="95"/>
    </location>
</feature>
<accession>A0A7X9WFE0</accession>
<comment type="caution">
    <text evidence="4">The sequence shown here is derived from an EMBL/GenBank/DDBJ whole genome shotgun (WGS) entry which is preliminary data.</text>
</comment>
<dbReference type="AlphaFoldDB" id="A0A7X9WFE0"/>
<proteinExistence type="predicted"/>
<keyword evidence="7" id="KW-1185">Reference proteome</keyword>
<dbReference type="RefSeq" id="WP_030059182.1">
    <property type="nucleotide sequence ID" value="NZ_AP014956.1"/>
</dbReference>
<reference evidence="5 6" key="1">
    <citation type="journal article" date="2019" name="Sci. Transl. Med.">
        <title>Quorum sensing between bacterial species on the skin protects against epidermal injury in atopic dermatitis.</title>
        <authorList>
            <person name="Williams M.R."/>
        </authorList>
    </citation>
    <scope>NUCLEOTIDE SEQUENCE [LARGE SCALE GENOMIC DNA]</scope>
    <source>
        <strain evidence="5 6">H8</strain>
    </source>
</reference>
<dbReference type="EMBL" id="JABBMI010000069">
    <property type="protein sequence ID" value="NMK54919.1"/>
    <property type="molecule type" value="Genomic_DNA"/>
</dbReference>
<name>A0A7X9WFE0_STACP</name>
<reference evidence="7 8" key="2">
    <citation type="submission" date="2020-04" db="EMBL/GenBank/DDBJ databases">
        <title>The Epidemiology and Molecular Characteristics of Linezolid-Resistant Staphylococcus capitis in Huashan Hospital, Shanghai.</title>
        <authorList>
            <person name="Ding L."/>
            <person name="Li P."/>
            <person name="Yang Y."/>
            <person name="Lin D."/>
            <person name="Xu X."/>
        </authorList>
    </citation>
    <scope>NUCLEOTIDE SEQUENCE [LARGE SCALE GENOMIC DNA]</scope>
    <source>
        <strain evidence="4 8">12-86</strain>
        <strain evidence="3 7">17-84</strain>
    </source>
</reference>
<evidence type="ECO:0000313" key="3">
    <source>
        <dbReference type="EMBL" id="NMK54919.1"/>
    </source>
</evidence>
<evidence type="ECO:0000256" key="2">
    <source>
        <dbReference type="SAM" id="Phobius"/>
    </source>
</evidence>
<feature type="transmembrane region" description="Helical" evidence="2">
    <location>
        <begin position="6"/>
        <end position="31"/>
    </location>
</feature>
<keyword evidence="2" id="KW-1133">Transmembrane helix</keyword>
<feature type="compositionally biased region" description="Basic and acidic residues" evidence="1">
    <location>
        <begin position="57"/>
        <end position="95"/>
    </location>
</feature>
<dbReference type="EMBL" id="SCHC01000002">
    <property type="protein sequence ID" value="TBW76855.1"/>
    <property type="molecule type" value="Genomic_DNA"/>
</dbReference>
<dbReference type="EMBL" id="JABBLX010000023">
    <property type="protein sequence ID" value="NMK98044.1"/>
    <property type="molecule type" value="Genomic_DNA"/>
</dbReference>
<organism evidence="4 8">
    <name type="scientific">Staphylococcus capitis</name>
    <dbReference type="NCBI Taxonomy" id="29388"/>
    <lineage>
        <taxon>Bacteria</taxon>
        <taxon>Bacillati</taxon>
        <taxon>Bacillota</taxon>
        <taxon>Bacilli</taxon>
        <taxon>Bacillales</taxon>
        <taxon>Staphylococcaceae</taxon>
        <taxon>Staphylococcus</taxon>
    </lineage>
</organism>
<evidence type="ECO:0000313" key="6">
    <source>
        <dbReference type="Proteomes" id="UP000291949"/>
    </source>
</evidence>
<dbReference type="Proteomes" id="UP000291949">
    <property type="component" value="Unassembled WGS sequence"/>
</dbReference>
<gene>
    <name evidence="5" type="ORF">EQ811_08300</name>
    <name evidence="4" type="ORF">HHM13_08050</name>
    <name evidence="3" type="ORF">HHM24_09305</name>
</gene>
<feature type="compositionally biased region" description="Basic and acidic residues" evidence="1">
    <location>
        <begin position="34"/>
        <end position="49"/>
    </location>
</feature>
<dbReference type="Proteomes" id="UP000538955">
    <property type="component" value="Unassembled WGS sequence"/>
</dbReference>